<evidence type="ECO:0000313" key="2">
    <source>
        <dbReference type="Proteomes" id="UP000266841"/>
    </source>
</evidence>
<keyword evidence="2" id="KW-1185">Reference proteome</keyword>
<protein>
    <submittedName>
        <fullName evidence="1">Uncharacterized protein</fullName>
    </submittedName>
</protein>
<comment type="caution">
    <text evidence="1">The sequence shown here is derived from an EMBL/GenBank/DDBJ whole genome shotgun (WGS) entry which is preliminary data.</text>
</comment>
<dbReference type="Proteomes" id="UP000266841">
    <property type="component" value="Unassembled WGS sequence"/>
</dbReference>
<dbReference type="EMBL" id="AGNL01045852">
    <property type="protein sequence ID" value="EJK48418.1"/>
    <property type="molecule type" value="Genomic_DNA"/>
</dbReference>
<sequence length="69" mass="7812">MMPDHDYRHDQVAGFARHFLSKKVGSSLAALCVYASTSWISEELFATVKVQRTWIQTASYLAAAYKQTK</sequence>
<dbReference type="AlphaFoldDB" id="K0R580"/>
<proteinExistence type="predicted"/>
<reference evidence="1 2" key="1">
    <citation type="journal article" date="2012" name="Genome Biol.">
        <title>Genome and low-iron response of an oceanic diatom adapted to chronic iron limitation.</title>
        <authorList>
            <person name="Lommer M."/>
            <person name="Specht M."/>
            <person name="Roy A.S."/>
            <person name="Kraemer L."/>
            <person name="Andreson R."/>
            <person name="Gutowska M.A."/>
            <person name="Wolf J."/>
            <person name="Bergner S.V."/>
            <person name="Schilhabel M.B."/>
            <person name="Klostermeier U.C."/>
            <person name="Beiko R.G."/>
            <person name="Rosenstiel P."/>
            <person name="Hippler M."/>
            <person name="Laroche J."/>
        </authorList>
    </citation>
    <scope>NUCLEOTIDE SEQUENCE [LARGE SCALE GENOMIC DNA]</scope>
    <source>
        <strain evidence="1 2">CCMP1005</strain>
    </source>
</reference>
<evidence type="ECO:0000313" key="1">
    <source>
        <dbReference type="EMBL" id="EJK48418.1"/>
    </source>
</evidence>
<name>K0R580_THAOC</name>
<organism evidence="1 2">
    <name type="scientific">Thalassiosira oceanica</name>
    <name type="common">Marine diatom</name>
    <dbReference type="NCBI Taxonomy" id="159749"/>
    <lineage>
        <taxon>Eukaryota</taxon>
        <taxon>Sar</taxon>
        <taxon>Stramenopiles</taxon>
        <taxon>Ochrophyta</taxon>
        <taxon>Bacillariophyta</taxon>
        <taxon>Coscinodiscophyceae</taxon>
        <taxon>Thalassiosirophycidae</taxon>
        <taxon>Thalassiosirales</taxon>
        <taxon>Thalassiosiraceae</taxon>
        <taxon>Thalassiosira</taxon>
    </lineage>
</organism>
<accession>K0R580</accession>
<gene>
    <name evidence="1" type="ORF">THAOC_32782</name>
</gene>